<dbReference type="SUPFAM" id="SSF52047">
    <property type="entry name" value="RNI-like"/>
    <property type="match status" value="1"/>
</dbReference>
<name>A0ABM3QI85_SPIOL</name>
<dbReference type="InterPro" id="IPR001810">
    <property type="entry name" value="F-box_dom"/>
</dbReference>
<dbReference type="PANTHER" id="PTHR31900">
    <property type="entry name" value="F-BOX/RNI SUPERFAMILY PROTEIN-RELATED"/>
    <property type="match status" value="1"/>
</dbReference>
<dbReference type="InterPro" id="IPR032675">
    <property type="entry name" value="LRR_dom_sf"/>
</dbReference>
<accession>A0ABM3QI85</accession>
<evidence type="ECO:0000313" key="2">
    <source>
        <dbReference type="Proteomes" id="UP000813463"/>
    </source>
</evidence>
<dbReference type="Pfam" id="PF00646">
    <property type="entry name" value="F-box"/>
    <property type="match status" value="1"/>
</dbReference>
<organism evidence="2 3">
    <name type="scientific">Spinacia oleracea</name>
    <name type="common">Spinach</name>
    <dbReference type="NCBI Taxonomy" id="3562"/>
    <lineage>
        <taxon>Eukaryota</taxon>
        <taxon>Viridiplantae</taxon>
        <taxon>Streptophyta</taxon>
        <taxon>Embryophyta</taxon>
        <taxon>Tracheophyta</taxon>
        <taxon>Spermatophyta</taxon>
        <taxon>Magnoliopsida</taxon>
        <taxon>eudicotyledons</taxon>
        <taxon>Gunneridae</taxon>
        <taxon>Pentapetalae</taxon>
        <taxon>Caryophyllales</taxon>
        <taxon>Chenopodiaceae</taxon>
        <taxon>Chenopodioideae</taxon>
        <taxon>Anserineae</taxon>
        <taxon>Spinacia</taxon>
    </lineage>
</organism>
<dbReference type="SUPFAM" id="SSF81383">
    <property type="entry name" value="F-box domain"/>
    <property type="match status" value="1"/>
</dbReference>
<dbReference type="InterPro" id="IPR053781">
    <property type="entry name" value="F-box_AtFBL13-like"/>
</dbReference>
<feature type="domain" description="F-box" evidence="1">
    <location>
        <begin position="27"/>
        <end position="67"/>
    </location>
</feature>
<dbReference type="InterPro" id="IPR050232">
    <property type="entry name" value="FBL13/AtMIF1-like"/>
</dbReference>
<dbReference type="GeneID" id="110803949"/>
<dbReference type="SMART" id="SM00256">
    <property type="entry name" value="FBOX"/>
    <property type="match status" value="1"/>
</dbReference>
<evidence type="ECO:0000313" key="3">
    <source>
        <dbReference type="RefSeq" id="XP_056683073.1"/>
    </source>
</evidence>
<dbReference type="Pfam" id="PF24758">
    <property type="entry name" value="LRR_At5g56370"/>
    <property type="match status" value="1"/>
</dbReference>
<proteinExistence type="predicted"/>
<dbReference type="RefSeq" id="XP_056683073.1">
    <property type="nucleotide sequence ID" value="XM_056827095.1"/>
</dbReference>
<dbReference type="Gene3D" id="1.20.1280.50">
    <property type="match status" value="1"/>
</dbReference>
<dbReference type="CDD" id="cd22160">
    <property type="entry name" value="F-box_AtFBL13-like"/>
    <property type="match status" value="1"/>
</dbReference>
<protein>
    <submittedName>
        <fullName evidence="3">FBD-associated F-box protein At5g56410 isoform X1</fullName>
    </submittedName>
</protein>
<dbReference type="InterPro" id="IPR055411">
    <property type="entry name" value="LRR_FXL15/At3g58940/PEG3-like"/>
</dbReference>
<sequence>MKIHIEEREADLIGSGSKGGVDKISGLPDDILCHILSFLPTKYAVATSVLSTRWKYIWTSVPILDFDASLHQEFYPYLNIYGSRDSEITFQSFVNRVLLLNDIPQIQKFRLVYKCHYSAPPIYTWLHVAISRDISELELDFYLSVPKEFIKLPNNFFVSNKLVVLKLSRMPLIVPSVVILPMLKILEIRSVLYLDDKCTQNLLSGCQGLEELVIEEIAREKPRVINISIPTLKSFSFSYKFVIDISVDSPYKFVINAPNLEYFHVKGRISDDFVVRSLASLINVHLDLRQTAVLADNYNFCHQRVCNLFEGIANAKFLTLSNDIVQLLSAAHYPNLPRFFNMTGLALGIGIDFRWKRLVTEFIKCSPDLEVLTLNNKQQEILRDVEELRRSPPEAMPEYLLSHLKDILIQELYSNFLPEDVEYLVHDVNVLKRLKIDCQCSFMLISQIGHIIPDLSD</sequence>
<reference evidence="2" key="1">
    <citation type="journal article" date="2021" name="Nat. Commun.">
        <title>Genomic analyses provide insights into spinach domestication and the genetic basis of agronomic traits.</title>
        <authorList>
            <person name="Cai X."/>
            <person name="Sun X."/>
            <person name="Xu C."/>
            <person name="Sun H."/>
            <person name="Wang X."/>
            <person name="Ge C."/>
            <person name="Zhang Z."/>
            <person name="Wang Q."/>
            <person name="Fei Z."/>
            <person name="Jiao C."/>
            <person name="Wang Q."/>
        </authorList>
    </citation>
    <scope>NUCLEOTIDE SEQUENCE [LARGE SCALE GENOMIC DNA]</scope>
    <source>
        <strain evidence="2">cv. Varoflay</strain>
    </source>
</reference>
<dbReference type="InterPro" id="IPR036047">
    <property type="entry name" value="F-box-like_dom_sf"/>
</dbReference>
<dbReference type="Proteomes" id="UP000813463">
    <property type="component" value="Chromosome 4"/>
</dbReference>
<reference evidence="3" key="2">
    <citation type="submission" date="2025-08" db="UniProtKB">
        <authorList>
            <consortium name="RefSeq"/>
        </authorList>
    </citation>
    <scope>IDENTIFICATION</scope>
    <source>
        <tissue evidence="3">Leaf</tissue>
    </source>
</reference>
<gene>
    <name evidence="3" type="primary">LOC110803949</name>
</gene>
<dbReference type="Gene3D" id="3.80.10.10">
    <property type="entry name" value="Ribonuclease Inhibitor"/>
    <property type="match status" value="1"/>
</dbReference>
<dbReference type="PANTHER" id="PTHR31900:SF34">
    <property type="entry name" value="EMB|CAB62440.1-RELATED"/>
    <property type="match status" value="1"/>
</dbReference>
<evidence type="ECO:0000259" key="1">
    <source>
        <dbReference type="SMART" id="SM00256"/>
    </source>
</evidence>
<keyword evidence="2" id="KW-1185">Reference proteome</keyword>